<feature type="compositionally biased region" description="Acidic residues" evidence="1">
    <location>
        <begin position="7"/>
        <end position="24"/>
    </location>
</feature>
<protein>
    <submittedName>
        <fullName evidence="2">Uncharacterized protein</fullName>
    </submittedName>
</protein>
<organism evidence="2 3">
    <name type="scientific">Macrophomina phaseolina</name>
    <dbReference type="NCBI Taxonomy" id="35725"/>
    <lineage>
        <taxon>Eukaryota</taxon>
        <taxon>Fungi</taxon>
        <taxon>Dikarya</taxon>
        <taxon>Ascomycota</taxon>
        <taxon>Pezizomycotina</taxon>
        <taxon>Dothideomycetes</taxon>
        <taxon>Dothideomycetes incertae sedis</taxon>
        <taxon>Botryosphaeriales</taxon>
        <taxon>Botryosphaeriaceae</taxon>
        <taxon>Macrophomina</taxon>
    </lineage>
</organism>
<name>A0ABQ8FUF8_9PEZI</name>
<evidence type="ECO:0000313" key="2">
    <source>
        <dbReference type="EMBL" id="KAH7026909.1"/>
    </source>
</evidence>
<dbReference type="EMBL" id="JAGTJR010000054">
    <property type="protein sequence ID" value="KAH7026909.1"/>
    <property type="molecule type" value="Genomic_DNA"/>
</dbReference>
<proteinExistence type="predicted"/>
<feature type="region of interest" description="Disordered" evidence="1">
    <location>
        <begin position="1"/>
        <end position="80"/>
    </location>
</feature>
<accession>A0ABQ8FUF8</accession>
<sequence>MTTPAANDDDDDDDDVDDDEEDEGQGTPFPAPGPAAYPAQPPPQPFHRTPSPPTQMLSSSPPTISPFRTPSPRTLAAHPPSPTHLAIALLKPSSTSTGAHPAITLTLSTHRAALPTDDADTAIPAPWTPATAKAALQATLARITRIFESYGVTRQEKRGPADVRGYYRMHSMSAWREYHGARNEDDGVVPTAWARCEVEVGFASCAAMMAVVGAVLGEGGRAGEGWRAKGFEGEFCDGQWEAEEERRRVGEETLEVLRGWHGVEVEYAGDDR</sequence>
<evidence type="ECO:0000256" key="1">
    <source>
        <dbReference type="SAM" id="MobiDB-lite"/>
    </source>
</evidence>
<comment type="caution">
    <text evidence="2">The sequence shown here is derived from an EMBL/GenBank/DDBJ whole genome shotgun (WGS) entry which is preliminary data.</text>
</comment>
<feature type="compositionally biased region" description="Polar residues" evidence="1">
    <location>
        <begin position="55"/>
        <end position="72"/>
    </location>
</feature>
<reference evidence="2 3" key="1">
    <citation type="journal article" date="2021" name="Nat. Commun.">
        <title>Genetic determinants of endophytism in the Arabidopsis root mycobiome.</title>
        <authorList>
            <person name="Mesny F."/>
            <person name="Miyauchi S."/>
            <person name="Thiergart T."/>
            <person name="Pickel B."/>
            <person name="Atanasova L."/>
            <person name="Karlsson M."/>
            <person name="Huettel B."/>
            <person name="Barry K.W."/>
            <person name="Haridas S."/>
            <person name="Chen C."/>
            <person name="Bauer D."/>
            <person name="Andreopoulos W."/>
            <person name="Pangilinan J."/>
            <person name="LaButti K."/>
            <person name="Riley R."/>
            <person name="Lipzen A."/>
            <person name="Clum A."/>
            <person name="Drula E."/>
            <person name="Henrissat B."/>
            <person name="Kohler A."/>
            <person name="Grigoriev I.V."/>
            <person name="Martin F.M."/>
            <person name="Hacquard S."/>
        </authorList>
    </citation>
    <scope>NUCLEOTIDE SEQUENCE [LARGE SCALE GENOMIC DNA]</scope>
    <source>
        <strain evidence="2 3">MPI-SDFR-AT-0080</strain>
    </source>
</reference>
<gene>
    <name evidence="2" type="ORF">B0J12DRAFT_745922</name>
</gene>
<dbReference type="Proteomes" id="UP000774617">
    <property type="component" value="Unassembled WGS sequence"/>
</dbReference>
<keyword evidence="3" id="KW-1185">Reference proteome</keyword>
<evidence type="ECO:0000313" key="3">
    <source>
        <dbReference type="Proteomes" id="UP000774617"/>
    </source>
</evidence>
<feature type="compositionally biased region" description="Pro residues" evidence="1">
    <location>
        <begin position="29"/>
        <end position="53"/>
    </location>
</feature>